<dbReference type="RefSeq" id="WP_344562293.1">
    <property type="nucleotide sequence ID" value="NZ_BAAATG010000023.1"/>
</dbReference>
<dbReference type="Gene3D" id="3.60.40.10">
    <property type="entry name" value="PPM-type phosphatase domain"/>
    <property type="match status" value="1"/>
</dbReference>
<organism evidence="2 3">
    <name type="scientific">Streptomyces atrovirens</name>
    <dbReference type="NCBI Taxonomy" id="285556"/>
    <lineage>
        <taxon>Bacteria</taxon>
        <taxon>Bacillati</taxon>
        <taxon>Actinomycetota</taxon>
        <taxon>Actinomycetes</taxon>
        <taxon>Kitasatosporales</taxon>
        <taxon>Streptomycetaceae</taxon>
        <taxon>Streptomyces</taxon>
    </lineage>
</organism>
<comment type="caution">
    <text evidence="2">The sequence shown here is derived from an EMBL/GenBank/DDBJ whole genome shotgun (WGS) entry which is preliminary data.</text>
</comment>
<dbReference type="InterPro" id="IPR036457">
    <property type="entry name" value="PPM-type-like_dom_sf"/>
</dbReference>
<dbReference type="InterPro" id="IPR001932">
    <property type="entry name" value="PPM-type_phosphatase-like_dom"/>
</dbReference>
<evidence type="ECO:0000313" key="2">
    <source>
        <dbReference type="EMBL" id="MFC5241814.1"/>
    </source>
</evidence>
<dbReference type="Proteomes" id="UP001596035">
    <property type="component" value="Unassembled WGS sequence"/>
</dbReference>
<evidence type="ECO:0000313" key="3">
    <source>
        <dbReference type="Proteomes" id="UP001596035"/>
    </source>
</evidence>
<accession>A0ABW0DVL2</accession>
<evidence type="ECO:0000259" key="1">
    <source>
        <dbReference type="Pfam" id="PF07228"/>
    </source>
</evidence>
<dbReference type="EMBL" id="JBHSKN010000016">
    <property type="protein sequence ID" value="MFC5241814.1"/>
    <property type="molecule type" value="Genomic_DNA"/>
</dbReference>
<name>A0ABW0DVL2_9ACTN</name>
<gene>
    <name evidence="2" type="ORF">ACFPWV_18105</name>
</gene>
<proteinExistence type="predicted"/>
<keyword evidence="3" id="KW-1185">Reference proteome</keyword>
<dbReference type="Pfam" id="PF07228">
    <property type="entry name" value="SpoIIE"/>
    <property type="match status" value="1"/>
</dbReference>
<sequence length="130" mass="14022">MVGHGLTAAAMAQIRNMLRALLYDRRTPPSLVLHRLDHTLHTITETPGHHRLPGPPRTGRDGWRLLWSTAGHLPPLVRPLLVGSRIQLSPVLGRSGAGGDCVWLLEGARFAGELDGLLPLGVPRGAVVFS</sequence>
<feature type="domain" description="PPM-type phosphatase" evidence="1">
    <location>
        <begin position="2"/>
        <end position="78"/>
    </location>
</feature>
<protein>
    <submittedName>
        <fullName evidence="2">SpoIIE family protein phosphatase</fullName>
    </submittedName>
</protein>
<reference evidence="3" key="1">
    <citation type="journal article" date="2019" name="Int. J. Syst. Evol. Microbiol.">
        <title>The Global Catalogue of Microorganisms (GCM) 10K type strain sequencing project: providing services to taxonomists for standard genome sequencing and annotation.</title>
        <authorList>
            <consortium name="The Broad Institute Genomics Platform"/>
            <consortium name="The Broad Institute Genome Sequencing Center for Infectious Disease"/>
            <person name="Wu L."/>
            <person name="Ma J."/>
        </authorList>
    </citation>
    <scope>NUCLEOTIDE SEQUENCE [LARGE SCALE GENOMIC DNA]</scope>
    <source>
        <strain evidence="3">CGMCC 4.7131</strain>
    </source>
</reference>